<dbReference type="PATRIC" id="fig|935700.4.peg.2012"/>
<dbReference type="EMBL" id="JYFE01000036">
    <property type="protein sequence ID" value="KIT16349.1"/>
    <property type="molecule type" value="Genomic_DNA"/>
</dbReference>
<keyword evidence="3" id="KW-1185">Reference proteome</keyword>
<proteinExistence type="predicted"/>
<dbReference type="Proteomes" id="UP000032232">
    <property type="component" value="Unassembled WGS sequence"/>
</dbReference>
<protein>
    <submittedName>
        <fullName evidence="2">Uncharacterized protein</fullName>
    </submittedName>
</protein>
<comment type="caution">
    <text evidence="2">The sequence shown here is derived from an EMBL/GenBank/DDBJ whole genome shotgun (WGS) entry which is preliminary data.</text>
</comment>
<feature type="compositionally biased region" description="Basic and acidic residues" evidence="1">
    <location>
        <begin position="122"/>
        <end position="135"/>
    </location>
</feature>
<gene>
    <name evidence="2" type="ORF">jaqu_19450</name>
</gene>
<organism evidence="2 3">
    <name type="scientific">Jannaschia aquimarina</name>
    <dbReference type="NCBI Taxonomy" id="935700"/>
    <lineage>
        <taxon>Bacteria</taxon>
        <taxon>Pseudomonadati</taxon>
        <taxon>Pseudomonadota</taxon>
        <taxon>Alphaproteobacteria</taxon>
        <taxon>Rhodobacterales</taxon>
        <taxon>Roseobacteraceae</taxon>
        <taxon>Jannaschia</taxon>
    </lineage>
</organism>
<reference evidence="2 3" key="1">
    <citation type="submission" date="2015-02" db="EMBL/GenBank/DDBJ databases">
        <title>Genome Sequence of Jannaschia aquimarina DSM28248, a member of the Roseobacter clade.</title>
        <authorList>
            <person name="Voget S."/>
            <person name="Daniel R."/>
        </authorList>
    </citation>
    <scope>NUCLEOTIDE SEQUENCE [LARGE SCALE GENOMIC DNA]</scope>
    <source>
        <strain evidence="2 3">GSW-M26</strain>
    </source>
</reference>
<dbReference type="RefSeq" id="WP_043918757.1">
    <property type="nucleotide sequence ID" value="NZ_FZPF01000009.1"/>
</dbReference>
<evidence type="ECO:0000313" key="2">
    <source>
        <dbReference type="EMBL" id="KIT16349.1"/>
    </source>
</evidence>
<dbReference type="STRING" id="935700.jaqu_19450"/>
<accession>A0A0D1EFF5</accession>
<dbReference type="OrthoDB" id="6194699at2"/>
<evidence type="ECO:0000313" key="3">
    <source>
        <dbReference type="Proteomes" id="UP000032232"/>
    </source>
</evidence>
<evidence type="ECO:0000256" key="1">
    <source>
        <dbReference type="SAM" id="MobiDB-lite"/>
    </source>
</evidence>
<feature type="region of interest" description="Disordered" evidence="1">
    <location>
        <begin position="111"/>
        <end position="135"/>
    </location>
</feature>
<name>A0A0D1EFF5_9RHOB</name>
<sequence length="135" mass="15044">MAEDEDLTGRWIGRYTYAAGGDPVPFEAELWQTGTTLEGRVTEPNTFRRDAGPELSAMVLGWSSGGDLGFLKRYPGLPDEEQPVYEGRLLMGGKRAEGVWHLTGRPDWTGRFSMSRKPRAAAKADRRTAREVERG</sequence>
<dbReference type="AlphaFoldDB" id="A0A0D1EFF5"/>